<name>A0A8B6BPX2_MYTGA</name>
<sequence>MSAEQRNSILTKFWSSKIGEKITLPNITKMKENVDIIRPISNKQPLETGTPIKKSQKLSIPLTSLNLVGISEEFLQETWDKADELLLKTGSVVEAPGFDGLFVQHSKDITSTRPHLVTSTTAGKVSCNDCPVYQTMKICCHSLVAAQKLGILQKFLKWRQKQKSDVNLGTLVMTGIQSGHKSKVAKPRKGGRTPLDKGEISNQVEREPLIKDITVQGALDMIENIDESHSFEAIYLFQTKATLCYGCRQKFNRETEQNNLVIRHYCVQITTNVSTKVDDSVDALTTADIMNYAIDISRCNLDLSGITSLLFKIKACSNGHVLLSNSEVRNSSKPLYEIFIGDSNFYSVITYRTDDSFESGSYIFKQSYTRDILNCAVYLPFWISWADGDIKLGTGILVGDNVSVHLNNTNHFEVKSIGVFTDQYKLGKWTIQVEDRYVHVLSILNKLDTVSDKFAGYFNSCSIDDTRSDMVVVDAIKCSAIRCATSCGMSKTCMGYNFNSAINRCELLMFDSNVVTDIPNHVEAGWRFYTKCYNGKSACLGCCFKVEKDTEDPNNLANELS</sequence>
<reference evidence="2" key="1">
    <citation type="submission" date="2018-11" db="EMBL/GenBank/DDBJ databases">
        <authorList>
            <person name="Alioto T."/>
            <person name="Alioto T."/>
        </authorList>
    </citation>
    <scope>NUCLEOTIDE SEQUENCE</scope>
</reference>
<dbReference type="EMBL" id="UYJE01000515">
    <property type="protein sequence ID" value="VDH93920.1"/>
    <property type="molecule type" value="Genomic_DNA"/>
</dbReference>
<evidence type="ECO:0000313" key="2">
    <source>
        <dbReference type="EMBL" id="VDH93920.1"/>
    </source>
</evidence>
<dbReference type="AlphaFoldDB" id="A0A8B6BPX2"/>
<evidence type="ECO:0000259" key="1">
    <source>
        <dbReference type="Pfam" id="PF12248"/>
    </source>
</evidence>
<dbReference type="InterPro" id="IPR022041">
    <property type="entry name" value="Methyltransf_FA"/>
</dbReference>
<proteinExistence type="predicted"/>
<feature type="domain" description="Farnesoic acid O-methyl transferase" evidence="1">
    <location>
        <begin position="307"/>
        <end position="432"/>
    </location>
</feature>
<evidence type="ECO:0000313" key="3">
    <source>
        <dbReference type="Proteomes" id="UP000596742"/>
    </source>
</evidence>
<gene>
    <name evidence="2" type="ORF">MGAL_10B052801</name>
</gene>
<dbReference type="OrthoDB" id="6114996at2759"/>
<dbReference type="Pfam" id="PF12248">
    <property type="entry name" value="Methyltransf_FA"/>
    <property type="match status" value="1"/>
</dbReference>
<comment type="caution">
    <text evidence="2">The sequence shown here is derived from an EMBL/GenBank/DDBJ whole genome shotgun (WGS) entry which is preliminary data.</text>
</comment>
<accession>A0A8B6BPX2</accession>
<organism evidence="2 3">
    <name type="scientific">Mytilus galloprovincialis</name>
    <name type="common">Mediterranean mussel</name>
    <dbReference type="NCBI Taxonomy" id="29158"/>
    <lineage>
        <taxon>Eukaryota</taxon>
        <taxon>Metazoa</taxon>
        <taxon>Spiralia</taxon>
        <taxon>Lophotrochozoa</taxon>
        <taxon>Mollusca</taxon>
        <taxon>Bivalvia</taxon>
        <taxon>Autobranchia</taxon>
        <taxon>Pteriomorphia</taxon>
        <taxon>Mytilida</taxon>
        <taxon>Mytiloidea</taxon>
        <taxon>Mytilidae</taxon>
        <taxon>Mytilinae</taxon>
        <taxon>Mytilus</taxon>
    </lineage>
</organism>
<keyword evidence="3" id="KW-1185">Reference proteome</keyword>
<dbReference type="Proteomes" id="UP000596742">
    <property type="component" value="Unassembled WGS sequence"/>
</dbReference>
<protein>
    <recommendedName>
        <fullName evidence="1">Farnesoic acid O-methyl transferase domain-containing protein</fullName>
    </recommendedName>
</protein>